<evidence type="ECO:0000313" key="3">
    <source>
        <dbReference type="Proteomes" id="UP000037507"/>
    </source>
</evidence>
<evidence type="ECO:0000313" key="2">
    <source>
        <dbReference type="EMBL" id="PVE41391.1"/>
    </source>
</evidence>
<feature type="compositionally biased region" description="Polar residues" evidence="1">
    <location>
        <begin position="14"/>
        <end position="23"/>
    </location>
</feature>
<gene>
    <name evidence="2" type="ORF">H663_017660</name>
</gene>
<accession>A0A2T7U9T4</accession>
<comment type="caution">
    <text evidence="2">The sequence shown here is derived from an EMBL/GenBank/DDBJ whole genome shotgun (WGS) entry which is preliminary data.</text>
</comment>
<name>A0A2T7U9T4_9BURK</name>
<proteinExistence type="predicted"/>
<reference evidence="2" key="1">
    <citation type="submission" date="2017-04" db="EMBL/GenBank/DDBJ databases">
        <title>Unexpected and diverse lifestyles within the genus Limnohabitans.</title>
        <authorList>
            <person name="Kasalicky V."/>
            <person name="Mehrshad M."/>
            <person name="Andrei S.-A."/>
            <person name="Salcher M."/>
            <person name="Kratochvilova H."/>
            <person name="Simek K."/>
            <person name="Ghai R."/>
        </authorList>
    </citation>
    <scope>NUCLEOTIDE SEQUENCE [LARGE SCALE GENOMIC DNA]</scope>
    <source>
        <strain evidence="2">II-D5</strain>
    </source>
</reference>
<dbReference type="STRING" id="1293045.H663_16295"/>
<dbReference type="AlphaFoldDB" id="A0A2T7U9T4"/>
<feature type="region of interest" description="Disordered" evidence="1">
    <location>
        <begin position="1"/>
        <end position="25"/>
    </location>
</feature>
<sequence>MTPDQQARHHQPEASETTASVHSSRPLKNHFVDDALGVAFGIAVGWLGEITMQSAGFTLFALS</sequence>
<dbReference type="RefSeq" id="WP_053175196.1">
    <property type="nucleotide sequence ID" value="NZ_LFYT02000031.1"/>
</dbReference>
<evidence type="ECO:0000256" key="1">
    <source>
        <dbReference type="SAM" id="MobiDB-lite"/>
    </source>
</evidence>
<protein>
    <submittedName>
        <fullName evidence="2">Uncharacterized protein</fullName>
    </submittedName>
</protein>
<feature type="compositionally biased region" description="Basic and acidic residues" evidence="1">
    <location>
        <begin position="1"/>
        <end position="13"/>
    </location>
</feature>
<dbReference type="EMBL" id="LFYT02000031">
    <property type="protein sequence ID" value="PVE41391.1"/>
    <property type="molecule type" value="Genomic_DNA"/>
</dbReference>
<keyword evidence="3" id="KW-1185">Reference proteome</keyword>
<organism evidence="2 3">
    <name type="scientific">Limnohabitans planktonicus II-D5</name>
    <dbReference type="NCBI Taxonomy" id="1293045"/>
    <lineage>
        <taxon>Bacteria</taxon>
        <taxon>Pseudomonadati</taxon>
        <taxon>Pseudomonadota</taxon>
        <taxon>Betaproteobacteria</taxon>
        <taxon>Burkholderiales</taxon>
        <taxon>Comamonadaceae</taxon>
        <taxon>Limnohabitans</taxon>
    </lineage>
</organism>
<dbReference type="OrthoDB" id="9903029at2"/>
<dbReference type="Proteomes" id="UP000037507">
    <property type="component" value="Unassembled WGS sequence"/>
</dbReference>